<keyword evidence="4" id="KW-1185">Reference proteome</keyword>
<feature type="chain" id="PRO_5002004540" description="BON domain-containing protein" evidence="2">
    <location>
        <begin position="25"/>
        <end position="92"/>
    </location>
</feature>
<evidence type="ECO:0000256" key="2">
    <source>
        <dbReference type="SAM" id="SignalP"/>
    </source>
</evidence>
<gene>
    <name evidence="3" type="ORF">EP47_14480</name>
</gene>
<evidence type="ECO:0000313" key="3">
    <source>
        <dbReference type="EMBL" id="KGP62469.1"/>
    </source>
</evidence>
<protein>
    <recommendedName>
        <fullName evidence="5">BON domain-containing protein</fullName>
    </recommendedName>
</protein>
<organism evidence="3 4">
    <name type="scientific">Legionella norrlandica</name>
    <dbReference type="NCBI Taxonomy" id="1498499"/>
    <lineage>
        <taxon>Bacteria</taxon>
        <taxon>Pseudomonadati</taxon>
        <taxon>Pseudomonadota</taxon>
        <taxon>Gammaproteobacteria</taxon>
        <taxon>Legionellales</taxon>
        <taxon>Legionellaceae</taxon>
        <taxon>Legionella</taxon>
    </lineage>
</organism>
<evidence type="ECO:0000256" key="1">
    <source>
        <dbReference type="SAM" id="MobiDB-lite"/>
    </source>
</evidence>
<accession>A0A0A2SSS4</accession>
<proteinExistence type="predicted"/>
<dbReference type="EMBL" id="JNCF01000064">
    <property type="protein sequence ID" value="KGP62469.1"/>
    <property type="molecule type" value="Genomic_DNA"/>
</dbReference>
<keyword evidence="2" id="KW-0732">Signal</keyword>
<dbReference type="Proteomes" id="UP000054422">
    <property type="component" value="Unassembled WGS sequence"/>
</dbReference>
<dbReference type="RefSeq" id="WP_035890978.1">
    <property type="nucleotide sequence ID" value="NZ_JNCF01000064.1"/>
</dbReference>
<evidence type="ECO:0008006" key="5">
    <source>
        <dbReference type="Google" id="ProtNLM"/>
    </source>
</evidence>
<feature type="signal peptide" evidence="2">
    <location>
        <begin position="1"/>
        <end position="24"/>
    </location>
</feature>
<comment type="caution">
    <text evidence="3">The sequence shown here is derived from an EMBL/GenBank/DDBJ whole genome shotgun (WGS) entry which is preliminary data.</text>
</comment>
<evidence type="ECO:0000313" key="4">
    <source>
        <dbReference type="Proteomes" id="UP000054422"/>
    </source>
</evidence>
<name>A0A0A2SSS4_9GAMM</name>
<feature type="region of interest" description="Disordered" evidence="1">
    <location>
        <begin position="31"/>
        <end position="53"/>
    </location>
</feature>
<sequence>MDCLRQLRIVGALICSSMAFNALADANSTNTATDSQQTTIQTSLNTNQTATDSPKAQINDTEILAAVDAALAPYKDKVKVQVTNGIVTLSGN</sequence>
<reference evidence="3 4" key="1">
    <citation type="submission" date="2014-05" db="EMBL/GenBank/DDBJ databases">
        <authorList>
            <person name="Rizzardi K."/>
            <person name="Winiecka-Krusnell J."/>
            <person name="Ramliden M."/>
            <person name="Alm E."/>
            <person name="Andersson S."/>
            <person name="Byfors S."/>
        </authorList>
    </citation>
    <scope>NUCLEOTIDE SEQUENCE [LARGE SCALE GENOMIC DNA]</scope>
    <source>
        <strain evidence="3 4">LEGN</strain>
    </source>
</reference>
<dbReference type="AlphaFoldDB" id="A0A0A2SSS4"/>